<dbReference type="EMBL" id="GBRH01252769">
    <property type="protein sequence ID" value="JAD45126.1"/>
    <property type="molecule type" value="Transcribed_RNA"/>
</dbReference>
<evidence type="ECO:0000313" key="1">
    <source>
        <dbReference type="EMBL" id="JAD45126.1"/>
    </source>
</evidence>
<reference evidence="1" key="2">
    <citation type="journal article" date="2015" name="Data Brief">
        <title>Shoot transcriptome of the giant reed, Arundo donax.</title>
        <authorList>
            <person name="Barrero R.A."/>
            <person name="Guerrero F.D."/>
            <person name="Moolhuijzen P."/>
            <person name="Goolsby J.A."/>
            <person name="Tidwell J."/>
            <person name="Bellgard S.E."/>
            <person name="Bellgard M.I."/>
        </authorList>
    </citation>
    <scope>NUCLEOTIDE SEQUENCE</scope>
    <source>
        <tissue evidence="1">Shoot tissue taken approximately 20 cm above the soil surface</tissue>
    </source>
</reference>
<reference evidence="1" key="1">
    <citation type="submission" date="2014-09" db="EMBL/GenBank/DDBJ databases">
        <authorList>
            <person name="Magalhaes I.L.F."/>
            <person name="Oliveira U."/>
            <person name="Santos F.R."/>
            <person name="Vidigal T.H.D.A."/>
            <person name="Brescovit A.D."/>
            <person name="Santos A.J."/>
        </authorList>
    </citation>
    <scope>NUCLEOTIDE SEQUENCE</scope>
    <source>
        <tissue evidence="1">Shoot tissue taken approximately 20 cm above the soil surface</tissue>
    </source>
</reference>
<dbReference type="AlphaFoldDB" id="A0A0A9A234"/>
<name>A0A0A9A234_ARUDO</name>
<sequence>MREGLVVFWLMLGHWVPW</sequence>
<protein>
    <submittedName>
        <fullName evidence="1">Uncharacterized protein</fullName>
    </submittedName>
</protein>
<organism evidence="1">
    <name type="scientific">Arundo donax</name>
    <name type="common">Giant reed</name>
    <name type="synonym">Donax arundinaceus</name>
    <dbReference type="NCBI Taxonomy" id="35708"/>
    <lineage>
        <taxon>Eukaryota</taxon>
        <taxon>Viridiplantae</taxon>
        <taxon>Streptophyta</taxon>
        <taxon>Embryophyta</taxon>
        <taxon>Tracheophyta</taxon>
        <taxon>Spermatophyta</taxon>
        <taxon>Magnoliopsida</taxon>
        <taxon>Liliopsida</taxon>
        <taxon>Poales</taxon>
        <taxon>Poaceae</taxon>
        <taxon>PACMAD clade</taxon>
        <taxon>Arundinoideae</taxon>
        <taxon>Arundineae</taxon>
        <taxon>Arundo</taxon>
    </lineage>
</organism>
<accession>A0A0A9A234</accession>
<proteinExistence type="predicted"/>